<evidence type="ECO:0000313" key="1">
    <source>
        <dbReference type="EMBL" id="MDH5157940.1"/>
    </source>
</evidence>
<organism evidence="1 2">
    <name type="scientific">Staphylococcus cohnii</name>
    <dbReference type="NCBI Taxonomy" id="29382"/>
    <lineage>
        <taxon>Bacteria</taxon>
        <taxon>Bacillati</taxon>
        <taxon>Bacillota</taxon>
        <taxon>Bacilli</taxon>
        <taxon>Bacillales</taxon>
        <taxon>Staphylococcaceae</taxon>
        <taxon>Staphylococcus</taxon>
        <taxon>Staphylococcus cohnii species complex</taxon>
    </lineage>
</organism>
<dbReference type="Proteomes" id="UP001159200">
    <property type="component" value="Unassembled WGS sequence"/>
</dbReference>
<proteinExistence type="predicted"/>
<sequence>MIPKHFFNDVRITESSIKKARKYFYDGSLKRIDEVLKGETFLNDENDVKDFIVFELNNAKSTLLGDNDYKPYFLQHAYYIQTGESLSLMYN</sequence>
<comment type="caution">
    <text evidence="1">The sequence shown here is derived from an EMBL/GenBank/DDBJ whole genome shotgun (WGS) entry which is preliminary data.</text>
</comment>
<dbReference type="EMBL" id="JAROYR010000007">
    <property type="protein sequence ID" value="MDH5157940.1"/>
    <property type="molecule type" value="Genomic_DNA"/>
</dbReference>
<keyword evidence="2" id="KW-1185">Reference proteome</keyword>
<accession>A0ABT6IZM7</accession>
<dbReference type="RefSeq" id="WP_061050558.1">
    <property type="nucleotide sequence ID" value="NZ_JAROYJ010000008.1"/>
</dbReference>
<reference evidence="1 2" key="1">
    <citation type="submission" date="2023-03" db="EMBL/GenBank/DDBJ databases">
        <title>Bacterial isolates from washroom surfaces on a university campus.</title>
        <authorList>
            <person name="Holman D.B."/>
            <person name="Gzyl K.E."/>
            <person name="Taheri A.E."/>
        </authorList>
    </citation>
    <scope>NUCLEOTIDE SEQUENCE [LARGE SCALE GENOMIC DNA]</scope>
    <source>
        <strain evidence="1 2">RD01</strain>
    </source>
</reference>
<evidence type="ECO:0000313" key="2">
    <source>
        <dbReference type="Proteomes" id="UP001159200"/>
    </source>
</evidence>
<gene>
    <name evidence="1" type="ORF">P5X59_06345</name>
</gene>
<protein>
    <submittedName>
        <fullName evidence="1">Uncharacterized protein</fullName>
    </submittedName>
</protein>
<name>A0ABT6IZM7_9STAP</name>